<dbReference type="Proteomes" id="UP000034024">
    <property type="component" value="Chromosome"/>
</dbReference>
<dbReference type="PATRIC" id="fig|1309411.5.peg.1695"/>
<organism evidence="2 3">
    <name type="scientific">Deinococcus soli</name>
    <name type="common">ex Cha et al. 2016</name>
    <dbReference type="NCBI Taxonomy" id="1309411"/>
    <lineage>
        <taxon>Bacteria</taxon>
        <taxon>Thermotogati</taxon>
        <taxon>Deinococcota</taxon>
        <taxon>Deinococci</taxon>
        <taxon>Deinococcales</taxon>
        <taxon>Deinococcaceae</taxon>
        <taxon>Deinococcus</taxon>
    </lineage>
</organism>
<gene>
    <name evidence="2" type="ORF">SY84_08305</name>
</gene>
<dbReference type="RefSeq" id="WP_046843627.1">
    <property type="nucleotide sequence ID" value="NZ_CP011389.1"/>
</dbReference>
<name>A0A0F7JMU6_9DEIO</name>
<feature type="domain" description="Lincosamide nucleotidyltransferase-like C-terminal" evidence="1">
    <location>
        <begin position="152"/>
        <end position="240"/>
    </location>
</feature>
<dbReference type="Gene3D" id="1.20.120.330">
    <property type="entry name" value="Nucleotidyltransferases domain 2"/>
    <property type="match status" value="1"/>
</dbReference>
<dbReference type="AlphaFoldDB" id="A0A0F7JMU6"/>
<reference evidence="2 3" key="1">
    <citation type="submission" date="2015-01" db="EMBL/GenBank/DDBJ databases">
        <title>Deinococcus soli/N5/whole genome sequencing.</title>
        <authorList>
            <person name="Kim M.K."/>
            <person name="Srinivasan S."/>
            <person name="Lee J.-J."/>
        </authorList>
    </citation>
    <scope>NUCLEOTIDE SEQUENCE [LARGE SCALE GENOMIC DNA]</scope>
    <source>
        <strain evidence="2 3">N5</strain>
    </source>
</reference>
<evidence type="ECO:0000313" key="2">
    <source>
        <dbReference type="EMBL" id="AKH17057.1"/>
    </source>
</evidence>
<dbReference type="Gene3D" id="3.30.460.10">
    <property type="entry name" value="Beta Polymerase, domain 2"/>
    <property type="match status" value="1"/>
</dbReference>
<proteinExistence type="predicted"/>
<evidence type="ECO:0000259" key="1">
    <source>
        <dbReference type="Pfam" id="PF21418"/>
    </source>
</evidence>
<dbReference type="Pfam" id="PF21418">
    <property type="entry name" value="LinB-like_C"/>
    <property type="match status" value="1"/>
</dbReference>
<dbReference type="InterPro" id="IPR043519">
    <property type="entry name" value="NT_sf"/>
</dbReference>
<dbReference type="OrthoDB" id="65410at2"/>
<sequence>MTEGALGELRRLDDRLRAALRADARFSHVVAYGSVPQGYADRFSDLKYWAFLRPGAAVDAADWLRGHLAPLLVLTTEFGGAVAVLPGLRRVELHVAPASRLPEVETWTPQHVRPEAMCVRDEDGQLTRHLLALAGRSPDPAAEAQPTLERSVNWLVLGLNVLARGERLRAHETLWWVKGGLLRLARLHEGATGHWGNATRCAEQELSPAALARFAALTGPLDELERRYAAAVGWTLDLAAGLGLALDDRLAQELRRGRLGP</sequence>
<dbReference type="EMBL" id="CP011389">
    <property type="protein sequence ID" value="AKH17057.1"/>
    <property type="molecule type" value="Genomic_DNA"/>
</dbReference>
<evidence type="ECO:0000313" key="3">
    <source>
        <dbReference type="Proteomes" id="UP000034024"/>
    </source>
</evidence>
<accession>A0A0F7JMU6</accession>
<dbReference type="KEGG" id="dch:SY84_08305"/>
<protein>
    <recommendedName>
        <fullName evidence="1">Lincosamide nucleotidyltransferase-like C-terminal domain-containing protein</fullName>
    </recommendedName>
</protein>
<dbReference type="InterPro" id="IPR048495">
    <property type="entry name" value="LinB-like_C"/>
</dbReference>
<keyword evidence="3" id="KW-1185">Reference proteome</keyword>